<comment type="cofactor">
    <cofactor evidence="6">
        <name>[2Fe-2S] cluster</name>
        <dbReference type="ChEBI" id="CHEBI:190135"/>
    </cofactor>
</comment>
<dbReference type="SUPFAM" id="SSF52833">
    <property type="entry name" value="Thioredoxin-like"/>
    <property type="match status" value="1"/>
</dbReference>
<sequence length="169" mass="18003">MHDQCRKISHVEDDITSPVTSLAESAVGSAVEAAVAAHREDRGPLLPVLHAVQRELGWLPPETAGLVGKALNLSRAEVYGVITFYADFRSQPPARRTVRVCGAEACQARGARALSQHARERLGARPDLAVEQVLCLGNCALGPTIELDGVLHGRVDPARFDALVEGGRG</sequence>
<dbReference type="PANTHER" id="PTHR43342">
    <property type="entry name" value="NADH-QUINONE OXIDOREDUCTASE, E SUBUNIT"/>
    <property type="match status" value="1"/>
</dbReference>
<dbReference type="Pfam" id="PF01257">
    <property type="entry name" value="2Fe-2S_thioredx"/>
    <property type="match status" value="1"/>
</dbReference>
<evidence type="ECO:0000256" key="5">
    <source>
        <dbReference type="ARBA" id="ARBA00023014"/>
    </source>
</evidence>
<evidence type="ECO:0000256" key="1">
    <source>
        <dbReference type="ARBA" id="ARBA00010643"/>
    </source>
</evidence>
<dbReference type="GO" id="GO:0016491">
    <property type="term" value="F:oxidoreductase activity"/>
    <property type="evidence" value="ECO:0007669"/>
    <property type="project" value="InterPro"/>
</dbReference>
<gene>
    <name evidence="7" type="ORF">NOCA2570101</name>
</gene>
<dbReference type="Gene3D" id="3.40.30.10">
    <property type="entry name" value="Glutaredoxin"/>
    <property type="match status" value="1"/>
</dbReference>
<organism evidence="7">
    <name type="scientific">metagenome</name>
    <dbReference type="NCBI Taxonomy" id="256318"/>
    <lineage>
        <taxon>unclassified sequences</taxon>
        <taxon>metagenomes</taxon>
    </lineage>
</organism>
<dbReference type="InterPro" id="IPR036249">
    <property type="entry name" value="Thioredoxin-like_sf"/>
</dbReference>
<evidence type="ECO:0000256" key="6">
    <source>
        <dbReference type="ARBA" id="ARBA00034078"/>
    </source>
</evidence>
<dbReference type="EMBL" id="CZKA01000053">
    <property type="protein sequence ID" value="CUR59240.1"/>
    <property type="molecule type" value="Genomic_DNA"/>
</dbReference>
<name>A0A2P2CB85_9ZZZZ</name>
<reference evidence="7" key="1">
    <citation type="submission" date="2015-08" db="EMBL/GenBank/DDBJ databases">
        <authorList>
            <person name="Babu N.S."/>
            <person name="Beckwith C.J."/>
            <person name="Beseler K.G."/>
            <person name="Brison A."/>
            <person name="Carone J.V."/>
            <person name="Caskin T.P."/>
            <person name="Diamond M."/>
            <person name="Durham M.E."/>
            <person name="Foxe J.M."/>
            <person name="Go M."/>
            <person name="Henderson B.A."/>
            <person name="Jones I.B."/>
            <person name="McGettigan J.A."/>
            <person name="Micheletti S.J."/>
            <person name="Nasrallah M.E."/>
            <person name="Ortiz D."/>
            <person name="Piller C.R."/>
            <person name="Privatt S.R."/>
            <person name="Schneider S.L."/>
            <person name="Sharp S."/>
            <person name="Smith T.C."/>
            <person name="Stanton J.D."/>
            <person name="Ullery H.E."/>
            <person name="Wilson R.J."/>
            <person name="Serrano M.G."/>
            <person name="Buck G."/>
            <person name="Lee V."/>
            <person name="Wang Y."/>
            <person name="Carvalho R."/>
            <person name="Voegtly L."/>
            <person name="Shi R."/>
            <person name="Duckworth R."/>
            <person name="Johnson A."/>
            <person name="Loviza R."/>
            <person name="Walstead R."/>
            <person name="Shah Z."/>
            <person name="Kiflezghi M."/>
            <person name="Wade K."/>
            <person name="Ball S.L."/>
            <person name="Bradley K.W."/>
            <person name="Asai D.J."/>
            <person name="Bowman C.A."/>
            <person name="Russell D.A."/>
            <person name="Pope W.H."/>
            <person name="Jacobs-Sera D."/>
            <person name="Hendrix R.W."/>
            <person name="Hatfull G.F."/>
        </authorList>
    </citation>
    <scope>NUCLEOTIDE SEQUENCE</scope>
</reference>
<proteinExistence type="inferred from homology"/>
<evidence type="ECO:0000256" key="4">
    <source>
        <dbReference type="ARBA" id="ARBA00023004"/>
    </source>
</evidence>
<evidence type="ECO:0000313" key="7">
    <source>
        <dbReference type="EMBL" id="CUR59240.1"/>
    </source>
</evidence>
<evidence type="ECO:0000256" key="3">
    <source>
        <dbReference type="ARBA" id="ARBA00022723"/>
    </source>
</evidence>
<dbReference type="InterPro" id="IPR028431">
    <property type="entry name" value="NADP_DH_HndA-like"/>
</dbReference>
<keyword evidence="3" id="KW-0479">Metal-binding</keyword>
<keyword evidence="7" id="KW-0830">Ubiquinone</keyword>
<dbReference type="Gene3D" id="1.10.10.1590">
    <property type="entry name" value="NADH-quinone oxidoreductase subunit E"/>
    <property type="match status" value="1"/>
</dbReference>
<protein>
    <submittedName>
        <fullName evidence="7">NADH dehydrogenase (Ubiquinone) 24 kDa subunit</fullName>
    </submittedName>
</protein>
<dbReference type="GO" id="GO:0051537">
    <property type="term" value="F:2 iron, 2 sulfur cluster binding"/>
    <property type="evidence" value="ECO:0007669"/>
    <property type="project" value="UniProtKB-KW"/>
</dbReference>
<dbReference type="PANTHER" id="PTHR43342:SF1">
    <property type="entry name" value="BIFURCATING [FEFE] HYDROGENASE GAMMA SUBUNIT"/>
    <property type="match status" value="1"/>
</dbReference>
<keyword evidence="5" id="KW-0411">Iron-sulfur</keyword>
<keyword evidence="2" id="KW-0001">2Fe-2S</keyword>
<dbReference type="PIRSF" id="PIRSF000216">
    <property type="entry name" value="NADH_DH_24kDa"/>
    <property type="match status" value="1"/>
</dbReference>
<comment type="similarity">
    <text evidence="1">Belongs to the complex I 24 kDa subunit family.</text>
</comment>
<dbReference type="AlphaFoldDB" id="A0A2P2CB85"/>
<evidence type="ECO:0000256" key="2">
    <source>
        <dbReference type="ARBA" id="ARBA00022714"/>
    </source>
</evidence>
<dbReference type="InterPro" id="IPR041921">
    <property type="entry name" value="NuoE_N"/>
</dbReference>
<accession>A0A2P2CB85</accession>
<dbReference type="GO" id="GO:0046872">
    <property type="term" value="F:metal ion binding"/>
    <property type="evidence" value="ECO:0007669"/>
    <property type="project" value="UniProtKB-KW"/>
</dbReference>
<dbReference type="InterPro" id="IPR002023">
    <property type="entry name" value="NuoE-like"/>
</dbReference>
<keyword evidence="4" id="KW-0408">Iron</keyword>